<dbReference type="Proteomes" id="UP001162031">
    <property type="component" value="Unassembled WGS sequence"/>
</dbReference>
<dbReference type="AlphaFoldDB" id="A0AAV0TKK5"/>
<evidence type="ECO:0000313" key="2">
    <source>
        <dbReference type="EMBL" id="CAI5722219.1"/>
    </source>
</evidence>
<reference evidence="2" key="1">
    <citation type="submission" date="2022-12" db="EMBL/GenBank/DDBJ databases">
        <authorList>
            <person name="Webb A."/>
        </authorList>
    </citation>
    <scope>NUCLEOTIDE SEQUENCE</scope>
    <source>
        <strain evidence="2">Hp1</strain>
    </source>
</reference>
<name>A0AAV0TKK5_HYABA</name>
<sequence>MQYLFPALSAIAAAVALVIAEQQVTLKIHVGPGKFYVTPIGQQCAFNNCIDPQVYPYVSVKQDYNSPKLLCPYPNPYNKKLGKLHDEESDDDVEQDQ</sequence>
<comment type="caution">
    <text evidence="2">The sequence shown here is derived from an EMBL/GenBank/DDBJ whole genome shotgun (WGS) entry which is preliminary data.</text>
</comment>
<evidence type="ECO:0008006" key="4">
    <source>
        <dbReference type="Google" id="ProtNLM"/>
    </source>
</evidence>
<keyword evidence="1" id="KW-0732">Signal</keyword>
<proteinExistence type="predicted"/>
<dbReference type="EMBL" id="CANTFL010000416">
    <property type="protein sequence ID" value="CAI5722219.1"/>
    <property type="molecule type" value="Genomic_DNA"/>
</dbReference>
<evidence type="ECO:0000256" key="1">
    <source>
        <dbReference type="SAM" id="SignalP"/>
    </source>
</evidence>
<protein>
    <recommendedName>
        <fullName evidence="4">Secreted protein</fullName>
    </recommendedName>
</protein>
<accession>A0AAV0TKK5</accession>
<feature type="signal peptide" evidence="1">
    <location>
        <begin position="1"/>
        <end position="20"/>
    </location>
</feature>
<keyword evidence="3" id="KW-1185">Reference proteome</keyword>
<evidence type="ECO:0000313" key="3">
    <source>
        <dbReference type="Proteomes" id="UP001162031"/>
    </source>
</evidence>
<feature type="chain" id="PRO_5043460383" description="Secreted protein" evidence="1">
    <location>
        <begin position="21"/>
        <end position="97"/>
    </location>
</feature>
<gene>
    <name evidence="2" type="ORF">HBR001_LOCUS2815</name>
</gene>
<organism evidence="2 3">
    <name type="scientific">Hyaloperonospora brassicae</name>
    <name type="common">Brassica downy mildew</name>
    <name type="synonym">Peronospora brassicae</name>
    <dbReference type="NCBI Taxonomy" id="162125"/>
    <lineage>
        <taxon>Eukaryota</taxon>
        <taxon>Sar</taxon>
        <taxon>Stramenopiles</taxon>
        <taxon>Oomycota</taxon>
        <taxon>Peronosporomycetes</taxon>
        <taxon>Peronosporales</taxon>
        <taxon>Peronosporaceae</taxon>
        <taxon>Hyaloperonospora</taxon>
    </lineage>
</organism>